<reference evidence="8 9" key="1">
    <citation type="submission" date="2014-04" db="EMBL/GenBank/DDBJ databases">
        <authorList>
            <consortium name="DOE Joint Genome Institute"/>
            <person name="Kuo A."/>
            <person name="Gay G."/>
            <person name="Dore J."/>
            <person name="Kohler A."/>
            <person name="Nagy L.G."/>
            <person name="Floudas D."/>
            <person name="Copeland A."/>
            <person name="Barry K.W."/>
            <person name="Cichocki N."/>
            <person name="Veneault-Fourrey C."/>
            <person name="LaButti K."/>
            <person name="Lindquist E.A."/>
            <person name="Lipzen A."/>
            <person name="Lundell T."/>
            <person name="Morin E."/>
            <person name="Murat C."/>
            <person name="Sun H."/>
            <person name="Tunlid A."/>
            <person name="Henrissat B."/>
            <person name="Grigoriev I.V."/>
            <person name="Hibbett D.S."/>
            <person name="Martin F."/>
            <person name="Nordberg H.P."/>
            <person name="Cantor M.N."/>
            <person name="Hua S.X."/>
        </authorList>
    </citation>
    <scope>NUCLEOTIDE SEQUENCE [LARGE SCALE GENOMIC DNA]</scope>
    <source>
        <strain evidence="9">h7</strain>
    </source>
</reference>
<dbReference type="GO" id="GO:0004674">
    <property type="term" value="F:protein serine/threonine kinase activity"/>
    <property type="evidence" value="ECO:0007669"/>
    <property type="project" value="UniProtKB-EC"/>
</dbReference>
<accession>A0A0C3CA78</accession>
<sequence>MTTKSILKKILPSALRKRRGKRVSIRHRDDDTLESTPPNPPPNPPHIESSHTADQVNIDSLQDPLATLATAPPPSHLSRPNPGTKPSLAPVSVRQSIEPGTGRLLLDFTFYTDEILGVPLGSTSSPPLPVGGSLPVAGIEENDAASIIAGDRSHEDSQESDDVLDSSTSVVSPLPSPNDPFDPEKWAPVLKAMPSLDLEQVDPFRTANDKTHVDVQSDPILPLSPPITEYGSHSGDLVDSVNDIPCPPPSPIPPVTCSEPEISAPVVYDNHQSSLESCTPLSGLSKLEAGSGSAVIIHSEAGDETSVHGSKFSEDLSSEGSDGDDENVLSPEATPEYESGTAKDPLEMPLETSAPMSPPIETPCGAPADTHICNWGDYESTFTGWNYNRGDYESTFTGYGYEDIGGINPFYNRRMPSVSIPGVDDYEIAGWGGNAVVLRIPANTDSRFRAIKVISCPGARKSSHLKAYASEVFVLQHLRLKKSQAREKGVVDPGMERVLGLDHPDDGIELLSNGHLCISTAYYPADLNSYKGIISRNEEALLTVVAEIAQGLNYLHSLDIVHLDIKPENVLLTLNRHCVIGDYGSSIYAPVLKNNRTIDSCITQAFTIEFAAPEVTTDMDQFDCKADIWSLGVSMFCLIAPLRFRKAFQLDIPQIRYYREMGLMKFDIRARMLEARAPDSVSSLMCELDARERPTALEILTKMKDPHPDSLDPSKPSPLLSYEPCSRSRSYAPPTWTPRMPEEAGIAAFQDFLVELDAPKINIRLLRSDSLSSTSLRQSTRSQHFDSPPQGAEDGGDPEPLDHVPGACGSSLDALAGTWGRSIYG</sequence>
<evidence type="ECO:0000259" key="7">
    <source>
        <dbReference type="PROSITE" id="PS50011"/>
    </source>
</evidence>
<dbReference type="PROSITE" id="PS00108">
    <property type="entry name" value="PROTEIN_KINASE_ST"/>
    <property type="match status" value="1"/>
</dbReference>
<dbReference type="STRING" id="686832.A0A0C3CA78"/>
<dbReference type="InterPro" id="IPR050660">
    <property type="entry name" value="NEK_Ser/Thr_kinase"/>
</dbReference>
<protein>
    <recommendedName>
        <fullName evidence="1">non-specific serine/threonine protein kinase</fullName>
        <ecNumber evidence="1">2.7.11.1</ecNumber>
    </recommendedName>
</protein>
<name>A0A0C3CA78_HEBCY</name>
<evidence type="ECO:0000313" key="9">
    <source>
        <dbReference type="Proteomes" id="UP000053424"/>
    </source>
</evidence>
<dbReference type="InterPro" id="IPR008271">
    <property type="entry name" value="Ser/Thr_kinase_AS"/>
</dbReference>
<evidence type="ECO:0000256" key="2">
    <source>
        <dbReference type="ARBA" id="ARBA00022679"/>
    </source>
</evidence>
<evidence type="ECO:0000313" key="8">
    <source>
        <dbReference type="EMBL" id="KIM45725.1"/>
    </source>
</evidence>
<dbReference type="SUPFAM" id="SSF56112">
    <property type="entry name" value="Protein kinase-like (PK-like)"/>
    <property type="match status" value="1"/>
</dbReference>
<feature type="compositionally biased region" description="Basic and acidic residues" evidence="6">
    <location>
        <begin position="702"/>
        <end position="712"/>
    </location>
</feature>
<keyword evidence="5" id="KW-0067">ATP-binding</keyword>
<organism evidence="8 9">
    <name type="scientific">Hebeloma cylindrosporum</name>
    <dbReference type="NCBI Taxonomy" id="76867"/>
    <lineage>
        <taxon>Eukaryota</taxon>
        <taxon>Fungi</taxon>
        <taxon>Dikarya</taxon>
        <taxon>Basidiomycota</taxon>
        <taxon>Agaricomycotina</taxon>
        <taxon>Agaricomycetes</taxon>
        <taxon>Agaricomycetidae</taxon>
        <taxon>Agaricales</taxon>
        <taxon>Agaricineae</taxon>
        <taxon>Hymenogastraceae</taxon>
        <taxon>Hebeloma</taxon>
    </lineage>
</organism>
<dbReference type="Gene3D" id="1.10.510.10">
    <property type="entry name" value="Transferase(Phosphotransferase) domain 1"/>
    <property type="match status" value="1"/>
</dbReference>
<evidence type="ECO:0000256" key="1">
    <source>
        <dbReference type="ARBA" id="ARBA00012513"/>
    </source>
</evidence>
<dbReference type="PANTHER" id="PTHR43671:SF13">
    <property type="entry name" value="SERINE_THREONINE-PROTEIN KINASE NEK2"/>
    <property type="match status" value="1"/>
</dbReference>
<feature type="region of interest" description="Disordered" evidence="6">
    <location>
        <begin position="301"/>
        <end position="354"/>
    </location>
</feature>
<dbReference type="EC" id="2.7.11.1" evidence="1"/>
<feature type="region of interest" description="Disordered" evidence="6">
    <location>
        <begin position="1"/>
        <end position="93"/>
    </location>
</feature>
<dbReference type="PROSITE" id="PS50011">
    <property type="entry name" value="PROTEIN_KINASE_DOM"/>
    <property type="match status" value="1"/>
</dbReference>
<dbReference type="Proteomes" id="UP000053424">
    <property type="component" value="Unassembled WGS sequence"/>
</dbReference>
<keyword evidence="9" id="KW-1185">Reference proteome</keyword>
<evidence type="ECO:0000256" key="5">
    <source>
        <dbReference type="ARBA" id="ARBA00022840"/>
    </source>
</evidence>
<evidence type="ECO:0000256" key="4">
    <source>
        <dbReference type="ARBA" id="ARBA00022777"/>
    </source>
</evidence>
<feature type="compositionally biased region" description="Basic residues" evidence="6">
    <location>
        <begin position="15"/>
        <end position="25"/>
    </location>
</feature>
<dbReference type="OrthoDB" id="10252171at2759"/>
<dbReference type="AlphaFoldDB" id="A0A0C3CA78"/>
<dbReference type="CDD" id="cd00180">
    <property type="entry name" value="PKc"/>
    <property type="match status" value="1"/>
</dbReference>
<reference evidence="9" key="2">
    <citation type="submission" date="2015-01" db="EMBL/GenBank/DDBJ databases">
        <title>Evolutionary Origins and Diversification of the Mycorrhizal Mutualists.</title>
        <authorList>
            <consortium name="DOE Joint Genome Institute"/>
            <consortium name="Mycorrhizal Genomics Consortium"/>
            <person name="Kohler A."/>
            <person name="Kuo A."/>
            <person name="Nagy L.G."/>
            <person name="Floudas D."/>
            <person name="Copeland A."/>
            <person name="Barry K.W."/>
            <person name="Cichocki N."/>
            <person name="Veneault-Fourrey C."/>
            <person name="LaButti K."/>
            <person name="Lindquist E.A."/>
            <person name="Lipzen A."/>
            <person name="Lundell T."/>
            <person name="Morin E."/>
            <person name="Murat C."/>
            <person name="Riley R."/>
            <person name="Ohm R."/>
            <person name="Sun H."/>
            <person name="Tunlid A."/>
            <person name="Henrissat B."/>
            <person name="Grigoriev I.V."/>
            <person name="Hibbett D.S."/>
            <person name="Martin F."/>
        </authorList>
    </citation>
    <scope>NUCLEOTIDE SEQUENCE [LARGE SCALE GENOMIC DNA]</scope>
    <source>
        <strain evidence="9">h7</strain>
    </source>
</reference>
<dbReference type="SMART" id="SM00220">
    <property type="entry name" value="S_TKc"/>
    <property type="match status" value="1"/>
</dbReference>
<feature type="compositionally biased region" description="Low complexity" evidence="6">
    <location>
        <begin position="772"/>
        <end position="782"/>
    </location>
</feature>
<dbReference type="EMBL" id="KN831772">
    <property type="protein sequence ID" value="KIM45725.1"/>
    <property type="molecule type" value="Genomic_DNA"/>
</dbReference>
<evidence type="ECO:0000256" key="3">
    <source>
        <dbReference type="ARBA" id="ARBA00022741"/>
    </source>
</evidence>
<gene>
    <name evidence="8" type="ORF">M413DRAFT_24857</name>
</gene>
<dbReference type="InterPro" id="IPR011009">
    <property type="entry name" value="Kinase-like_dom_sf"/>
</dbReference>
<feature type="domain" description="Protein kinase" evidence="7">
    <location>
        <begin position="423"/>
        <end position="710"/>
    </location>
</feature>
<dbReference type="Pfam" id="PF00069">
    <property type="entry name" value="Pkinase"/>
    <property type="match status" value="1"/>
</dbReference>
<dbReference type="GO" id="GO:0005524">
    <property type="term" value="F:ATP binding"/>
    <property type="evidence" value="ECO:0007669"/>
    <property type="project" value="UniProtKB-KW"/>
</dbReference>
<feature type="region of interest" description="Disordered" evidence="6">
    <location>
        <begin position="772"/>
        <end position="808"/>
    </location>
</feature>
<keyword evidence="3" id="KW-0547">Nucleotide-binding</keyword>
<proteinExistence type="predicted"/>
<keyword evidence="4" id="KW-0418">Kinase</keyword>
<feature type="region of interest" description="Disordered" evidence="6">
    <location>
        <begin position="702"/>
        <end position="737"/>
    </location>
</feature>
<dbReference type="PANTHER" id="PTHR43671">
    <property type="entry name" value="SERINE/THREONINE-PROTEIN KINASE NEK"/>
    <property type="match status" value="1"/>
</dbReference>
<dbReference type="HOGENOM" id="CLU_406553_0_0_1"/>
<evidence type="ECO:0000256" key="6">
    <source>
        <dbReference type="SAM" id="MobiDB-lite"/>
    </source>
</evidence>
<dbReference type="InterPro" id="IPR000719">
    <property type="entry name" value="Prot_kinase_dom"/>
</dbReference>
<keyword evidence="2" id="KW-0808">Transferase</keyword>
<feature type="region of interest" description="Disordered" evidence="6">
    <location>
        <begin position="151"/>
        <end position="183"/>
    </location>
</feature>
<feature type="compositionally biased region" description="Polar residues" evidence="6">
    <location>
        <begin position="50"/>
        <end position="60"/>
    </location>
</feature>